<organism evidence="1">
    <name type="scientific">Arion vulgaris</name>
    <dbReference type="NCBI Taxonomy" id="1028688"/>
    <lineage>
        <taxon>Eukaryota</taxon>
        <taxon>Metazoa</taxon>
        <taxon>Spiralia</taxon>
        <taxon>Lophotrochozoa</taxon>
        <taxon>Mollusca</taxon>
        <taxon>Gastropoda</taxon>
        <taxon>Heterobranchia</taxon>
        <taxon>Euthyneura</taxon>
        <taxon>Panpulmonata</taxon>
        <taxon>Eupulmonata</taxon>
        <taxon>Stylommatophora</taxon>
        <taxon>Helicina</taxon>
        <taxon>Arionoidea</taxon>
        <taxon>Arionidae</taxon>
        <taxon>Arion</taxon>
    </lineage>
</organism>
<feature type="non-terminal residue" evidence="1">
    <location>
        <position position="1"/>
    </location>
</feature>
<protein>
    <submittedName>
        <fullName evidence="1">Uncharacterized protein</fullName>
    </submittedName>
</protein>
<sequence length="62" mass="6873">IMPNSNISLEPMNAPASIPFSADPVLTSRSRQEVFDFFDFDDPDFGPSTMGWDKLMEQGTSS</sequence>
<accession>A0A0B6Y400</accession>
<evidence type="ECO:0000313" key="1">
    <source>
        <dbReference type="EMBL" id="CEK50849.1"/>
    </source>
</evidence>
<reference evidence="1" key="1">
    <citation type="submission" date="2014-12" db="EMBL/GenBank/DDBJ databases">
        <title>Insight into the proteome of Arion vulgaris.</title>
        <authorList>
            <person name="Aradska J."/>
            <person name="Bulat T."/>
            <person name="Smidak R."/>
            <person name="Sarate P."/>
            <person name="Gangsoo J."/>
            <person name="Sialana F."/>
            <person name="Bilban M."/>
            <person name="Lubec G."/>
        </authorList>
    </citation>
    <scope>NUCLEOTIDE SEQUENCE</scope>
    <source>
        <tissue evidence="1">Skin</tissue>
    </source>
</reference>
<gene>
    <name evidence="1" type="primary">ORF11827</name>
</gene>
<dbReference type="EMBL" id="HACG01003984">
    <property type="protein sequence ID" value="CEK50849.1"/>
    <property type="molecule type" value="Transcribed_RNA"/>
</dbReference>
<name>A0A0B6Y400_9EUPU</name>
<proteinExistence type="predicted"/>
<dbReference type="AlphaFoldDB" id="A0A0B6Y400"/>